<dbReference type="STRING" id="871968.DESME_08390"/>
<dbReference type="Pfam" id="PF03321">
    <property type="entry name" value="GH3"/>
    <property type="match status" value="1"/>
</dbReference>
<dbReference type="RefSeq" id="WP_006717193.1">
    <property type="nucleotide sequence ID" value="NZ_CP007032.1"/>
</dbReference>
<dbReference type="eggNOG" id="COG3568">
    <property type="taxonomic scope" value="Bacteria"/>
</dbReference>
<dbReference type="EMBL" id="CP007032">
    <property type="protein sequence ID" value="AHF07088.1"/>
    <property type="molecule type" value="Genomic_DNA"/>
</dbReference>
<feature type="domain" description="GH3 middle" evidence="1">
    <location>
        <begin position="345"/>
        <end position="417"/>
    </location>
</feature>
<protein>
    <submittedName>
        <fullName evidence="3">GH3 auxin-responsive promoter</fullName>
    </submittedName>
</protein>
<evidence type="ECO:0000259" key="1">
    <source>
        <dbReference type="Pfam" id="PF23571"/>
    </source>
</evidence>
<dbReference type="InterPro" id="IPR055378">
    <property type="entry name" value="GH3_C"/>
</dbReference>
<evidence type="ECO:0000313" key="3">
    <source>
        <dbReference type="EMBL" id="AHF07088.1"/>
    </source>
</evidence>
<evidence type="ECO:0000259" key="2">
    <source>
        <dbReference type="Pfam" id="PF23572"/>
    </source>
</evidence>
<dbReference type="GO" id="GO:0016881">
    <property type="term" value="F:acid-amino acid ligase activity"/>
    <property type="evidence" value="ECO:0007669"/>
    <property type="project" value="TreeGrafter"/>
</dbReference>
<dbReference type="AlphaFoldDB" id="W0EC25"/>
<dbReference type="PANTHER" id="PTHR31901">
    <property type="entry name" value="GH3 DOMAIN-CONTAINING PROTEIN"/>
    <property type="match status" value="1"/>
</dbReference>
<organism evidence="3 4">
    <name type="scientific">Desulfitobacterium metallireducens DSM 15288</name>
    <dbReference type="NCBI Taxonomy" id="871968"/>
    <lineage>
        <taxon>Bacteria</taxon>
        <taxon>Bacillati</taxon>
        <taxon>Bacillota</taxon>
        <taxon>Clostridia</taxon>
        <taxon>Eubacteriales</taxon>
        <taxon>Desulfitobacteriaceae</taxon>
        <taxon>Desulfitobacterium</taxon>
    </lineage>
</organism>
<dbReference type="InterPro" id="IPR055377">
    <property type="entry name" value="GH3_M"/>
</dbReference>
<reference evidence="3 4" key="1">
    <citation type="submission" date="2013-12" db="EMBL/GenBank/DDBJ databases">
        <authorList>
            <consortium name="DOE Joint Genome Institute"/>
            <person name="Smidt H."/>
            <person name="Huntemann M."/>
            <person name="Han J."/>
            <person name="Chen A."/>
            <person name="Kyrpides N."/>
            <person name="Mavromatis K."/>
            <person name="Markowitz V."/>
            <person name="Palaniappan K."/>
            <person name="Ivanova N."/>
            <person name="Schaumberg A."/>
            <person name="Pati A."/>
            <person name="Liolios K."/>
            <person name="Nordberg H.P."/>
            <person name="Cantor M.N."/>
            <person name="Hua S.X."/>
            <person name="Woyke T."/>
        </authorList>
    </citation>
    <scope>NUCLEOTIDE SEQUENCE [LARGE SCALE GENOMIC DNA]</scope>
    <source>
        <strain evidence="4">DSM 15288</strain>
    </source>
</reference>
<dbReference type="Pfam" id="PF23571">
    <property type="entry name" value="GH3_M"/>
    <property type="match status" value="1"/>
</dbReference>
<accession>W0EC25</accession>
<dbReference type="InterPro" id="IPR004993">
    <property type="entry name" value="GH3"/>
</dbReference>
<sequence>MSFLEQGLNAVYAFAADYFYHKFVKETRNAKKINHKILKKILTDNTKTEFGQKYHFPEIHNSEDYRKVVPLTKFPAYESYVEEIAAGKEDVLTSDPVLYFGLSSGTTGKQKKIPTTGRSRKIMMLNMMFTQHGILRHALPEARQGGRGLLLMNMLQSGTTSGGVPTGSGTSGGVQSMQKVLPYFWTSPLEILEISDQSIANYLHLLFALQEENLTYIMAPFPSAIVQLFGVLEETWPQLMKDLKTGLISSQLALKPETRSLLDAKLKPQPRRAERLSREFQQGWKGIARRLWPKLAYVSCVAGGSFSVYMEKLNRYTENLPVYSAVYGATEALIGLATSINEATYVVTPGAAYYEFIPISEMDSTCPTTLELDELKIGESYEIVVTNYSGFYRYRLEDVVKVTGYFHQSPILEFQYRKGQLLNISGEKTSELAVQRAMSETAQTLSITVEDYTATLDLKETVGRYHFYVEADSSKLENFQENLEKYLQAANPRYRAGLEGKRISPLKIDFVQAGTFQKLRQELLRRGASLNQVKIPRWVKDEQFLAILENNRRVNKE</sequence>
<dbReference type="Pfam" id="PF23572">
    <property type="entry name" value="GH3_C"/>
    <property type="match status" value="1"/>
</dbReference>
<name>W0EC25_9FIRM</name>
<dbReference type="GO" id="GO:0005737">
    <property type="term" value="C:cytoplasm"/>
    <property type="evidence" value="ECO:0007669"/>
    <property type="project" value="TreeGrafter"/>
</dbReference>
<dbReference type="OrthoDB" id="614636at2"/>
<gene>
    <name evidence="3" type="ORF">DESME_08390</name>
</gene>
<proteinExistence type="predicted"/>
<dbReference type="HOGENOM" id="CLU_016249_3_2_9"/>
<dbReference type="PANTHER" id="PTHR31901:SF9">
    <property type="entry name" value="GH3 DOMAIN-CONTAINING PROTEIN"/>
    <property type="match status" value="1"/>
</dbReference>
<dbReference type="KEGG" id="dmt:DESME_08390"/>
<evidence type="ECO:0000313" key="4">
    <source>
        <dbReference type="Proteomes" id="UP000010847"/>
    </source>
</evidence>
<keyword evidence="4" id="KW-1185">Reference proteome</keyword>
<feature type="domain" description="GH3 C-terminal" evidence="2">
    <location>
        <begin position="434"/>
        <end position="542"/>
    </location>
</feature>
<dbReference type="Proteomes" id="UP000010847">
    <property type="component" value="Chromosome"/>
</dbReference>
<dbReference type="SUPFAM" id="SSF56801">
    <property type="entry name" value="Acetyl-CoA synthetase-like"/>
    <property type="match status" value="1"/>
</dbReference>